<evidence type="ECO:0000313" key="9">
    <source>
        <dbReference type="Proteomes" id="UP000305202"/>
    </source>
</evidence>
<feature type="domain" description="ABC transporter" evidence="7">
    <location>
        <begin position="19"/>
        <end position="250"/>
    </location>
</feature>
<evidence type="ECO:0000256" key="3">
    <source>
        <dbReference type="ARBA" id="ARBA00022741"/>
    </source>
</evidence>
<dbReference type="SUPFAM" id="SSF52540">
    <property type="entry name" value="P-loop containing nucleoside triphosphate hydrolases"/>
    <property type="match status" value="1"/>
</dbReference>
<dbReference type="EMBL" id="SZPQ01000050">
    <property type="protein sequence ID" value="TKI03180.1"/>
    <property type="molecule type" value="Genomic_DNA"/>
</dbReference>
<evidence type="ECO:0000256" key="2">
    <source>
        <dbReference type="ARBA" id="ARBA00022448"/>
    </source>
</evidence>
<comment type="function">
    <text evidence="6">Part of the ABC transporter complex HmuTUV involved in hemin import. Responsible for energy coupling to the transport system.</text>
</comment>
<name>A0ABY2SFS6_9HYPH</name>
<evidence type="ECO:0000256" key="1">
    <source>
        <dbReference type="ARBA" id="ARBA00005417"/>
    </source>
</evidence>
<protein>
    <submittedName>
        <fullName evidence="8">ABC transporter ATP-binding protein</fullName>
    </submittedName>
</protein>
<dbReference type="CDD" id="cd03214">
    <property type="entry name" value="ABC_Iron-Siderophores_B12_Hemin"/>
    <property type="match status" value="1"/>
</dbReference>
<comment type="similarity">
    <text evidence="1">Belongs to the ABC transporter superfamily.</text>
</comment>
<keyword evidence="3" id="KW-0547">Nucleotide-binding</keyword>
<dbReference type="InterPro" id="IPR017871">
    <property type="entry name" value="ABC_transporter-like_CS"/>
</dbReference>
<dbReference type="PROSITE" id="PS50893">
    <property type="entry name" value="ABC_TRANSPORTER_2"/>
    <property type="match status" value="1"/>
</dbReference>
<keyword evidence="5" id="KW-1278">Translocase</keyword>
<dbReference type="SMART" id="SM00382">
    <property type="entry name" value="AAA"/>
    <property type="match status" value="1"/>
</dbReference>
<dbReference type="PROSITE" id="PS00211">
    <property type="entry name" value="ABC_TRANSPORTER_1"/>
    <property type="match status" value="1"/>
</dbReference>
<dbReference type="Gene3D" id="3.40.50.300">
    <property type="entry name" value="P-loop containing nucleotide triphosphate hydrolases"/>
    <property type="match status" value="1"/>
</dbReference>
<accession>A0ABY2SFS6</accession>
<evidence type="ECO:0000313" key="8">
    <source>
        <dbReference type="EMBL" id="TKI03180.1"/>
    </source>
</evidence>
<dbReference type="Pfam" id="PF00005">
    <property type="entry name" value="ABC_tran"/>
    <property type="match status" value="1"/>
</dbReference>
<dbReference type="Proteomes" id="UP000305202">
    <property type="component" value="Unassembled WGS sequence"/>
</dbReference>
<dbReference type="InterPro" id="IPR003439">
    <property type="entry name" value="ABC_transporter-like_ATP-bd"/>
</dbReference>
<proteinExistence type="inferred from homology"/>
<comment type="caution">
    <text evidence="8">The sequence shown here is derived from an EMBL/GenBank/DDBJ whole genome shotgun (WGS) entry which is preliminary data.</text>
</comment>
<dbReference type="PANTHER" id="PTHR42794:SF1">
    <property type="entry name" value="HEMIN IMPORT ATP-BINDING PROTEIN HMUV"/>
    <property type="match status" value="1"/>
</dbReference>
<dbReference type="GO" id="GO:0005524">
    <property type="term" value="F:ATP binding"/>
    <property type="evidence" value="ECO:0007669"/>
    <property type="project" value="UniProtKB-KW"/>
</dbReference>
<keyword evidence="4 8" id="KW-0067">ATP-binding</keyword>
<evidence type="ECO:0000256" key="6">
    <source>
        <dbReference type="ARBA" id="ARBA00037066"/>
    </source>
</evidence>
<sequence length="269" mass="29829">MILNVAHIALEQPPSNPLLEVRHLTLCADNDKPRLRDMSLTLNHGERLVIIGPNGSGKSTLLRLLSSELKADQGGIFLEGRALSSYTRRQKARRISLMAQNDAADMRLRVDEYVMLGRLPHQTRGSADEDRTIVDQMLKDTGLYPLRAAYLGTLSGGEQQRAGLARALAQQPTLLLLDEPTNHLDPLARIQLLSLIRNKRIATVAVLHDLSLVSAFADRVLMINHGAKCCEGSPDDVFDSPLMQHVFGLHSFRVTHPRNGELLRCFEPA</sequence>
<evidence type="ECO:0000256" key="4">
    <source>
        <dbReference type="ARBA" id="ARBA00022840"/>
    </source>
</evidence>
<reference evidence="8 9" key="1">
    <citation type="submission" date="2019-04" db="EMBL/GenBank/DDBJ databases">
        <authorList>
            <person name="Li M."/>
            <person name="Gao C."/>
        </authorList>
    </citation>
    <scope>NUCLEOTIDE SEQUENCE [LARGE SCALE GENOMIC DNA]</scope>
    <source>
        <strain evidence="8 9">BGMRC 2031</strain>
    </source>
</reference>
<gene>
    <name evidence="8" type="ORF">FCN80_22585</name>
</gene>
<dbReference type="InterPro" id="IPR003593">
    <property type="entry name" value="AAA+_ATPase"/>
</dbReference>
<organism evidence="8 9">
    <name type="scientific">Martelella alba</name>
    <dbReference type="NCBI Taxonomy" id="2590451"/>
    <lineage>
        <taxon>Bacteria</taxon>
        <taxon>Pseudomonadati</taxon>
        <taxon>Pseudomonadota</taxon>
        <taxon>Alphaproteobacteria</taxon>
        <taxon>Hyphomicrobiales</taxon>
        <taxon>Aurantimonadaceae</taxon>
        <taxon>Martelella</taxon>
    </lineage>
</organism>
<keyword evidence="2" id="KW-0813">Transport</keyword>
<evidence type="ECO:0000256" key="5">
    <source>
        <dbReference type="ARBA" id="ARBA00022967"/>
    </source>
</evidence>
<dbReference type="InterPro" id="IPR027417">
    <property type="entry name" value="P-loop_NTPase"/>
</dbReference>
<dbReference type="PANTHER" id="PTHR42794">
    <property type="entry name" value="HEMIN IMPORT ATP-BINDING PROTEIN HMUV"/>
    <property type="match status" value="1"/>
</dbReference>
<keyword evidence="9" id="KW-1185">Reference proteome</keyword>
<evidence type="ECO:0000259" key="7">
    <source>
        <dbReference type="PROSITE" id="PS50893"/>
    </source>
</evidence>